<dbReference type="Pfam" id="PF14305">
    <property type="entry name" value="ATPgrasp_TupA"/>
    <property type="match status" value="1"/>
</dbReference>
<dbReference type="Proteomes" id="UP001055580">
    <property type="component" value="Chromosome"/>
</dbReference>
<accession>A0ABY4TSF6</accession>
<protein>
    <recommendedName>
        <fullName evidence="3">Polysaccharide biosynthesis protein</fullName>
    </recommendedName>
</protein>
<proteinExistence type="predicted"/>
<dbReference type="InterPro" id="IPR029465">
    <property type="entry name" value="ATPgrasp_TupA"/>
</dbReference>
<evidence type="ECO:0008006" key="3">
    <source>
        <dbReference type="Google" id="ProtNLM"/>
    </source>
</evidence>
<sequence length="237" mass="27397">MRFTELVQWRKLNDRNPSMPGLIDKVAVKAFVSDRIGAEWITPTLWHGSLLPDTPPWPHPFVVKSRHGCNQRRFVLSDATDWTEVRRAGARWVWSPYGRWLDEWGYADVPRGILVEPFIGTAGVLPIDYKLYVFHGHVAAIQVHLDRARDHRWLLMDRDWLRLSRSADTPPRPARLGAMIAAAEQLGIGFDFVRIDFYDIDPHPRFGEMTFYPGSGLDPFDPLDLDDWLGRLWREGA</sequence>
<evidence type="ECO:0000313" key="2">
    <source>
        <dbReference type="Proteomes" id="UP001055580"/>
    </source>
</evidence>
<keyword evidence="2" id="KW-1185">Reference proteome</keyword>
<evidence type="ECO:0000313" key="1">
    <source>
        <dbReference type="EMBL" id="URW74859.1"/>
    </source>
</evidence>
<reference evidence="1" key="1">
    <citation type="submission" date="2022-05" db="EMBL/GenBank/DDBJ databases">
        <title>Sphingomonas sp. strain RMG20 Genome sequencing and assembly.</title>
        <authorList>
            <person name="Kim I."/>
        </authorList>
    </citation>
    <scope>NUCLEOTIDE SEQUENCE</scope>
    <source>
        <strain evidence="1">RMG20</strain>
    </source>
</reference>
<gene>
    <name evidence="1" type="ORF">M9980_09800</name>
</gene>
<organism evidence="1 2">
    <name type="scientific">Sphingomonas donggukensis</name>
    <dbReference type="NCBI Taxonomy" id="2949093"/>
    <lineage>
        <taxon>Bacteria</taxon>
        <taxon>Pseudomonadati</taxon>
        <taxon>Pseudomonadota</taxon>
        <taxon>Alphaproteobacteria</taxon>
        <taxon>Sphingomonadales</taxon>
        <taxon>Sphingomonadaceae</taxon>
        <taxon>Sphingomonas</taxon>
    </lineage>
</organism>
<dbReference type="EMBL" id="CP098401">
    <property type="protein sequence ID" value="URW74859.1"/>
    <property type="molecule type" value="Genomic_DNA"/>
</dbReference>
<dbReference type="RefSeq" id="WP_250749984.1">
    <property type="nucleotide sequence ID" value="NZ_CP098401.1"/>
</dbReference>
<name>A0ABY4TSF6_9SPHN</name>